<evidence type="ECO:0000313" key="1">
    <source>
        <dbReference type="EMBL" id="SVA79720.1"/>
    </source>
</evidence>
<sequence>MIAPTVRDGYLNATVFFDDRKRLNWRDRWHGDDCAGTDVELGPMPWAHDGVSLEGTVSERTIIV</sequence>
<protein>
    <submittedName>
        <fullName evidence="1">Uncharacterized protein</fullName>
    </submittedName>
</protein>
<accession>A0A381YRX4</accession>
<organism evidence="1">
    <name type="scientific">marine metagenome</name>
    <dbReference type="NCBI Taxonomy" id="408172"/>
    <lineage>
        <taxon>unclassified sequences</taxon>
        <taxon>metagenomes</taxon>
        <taxon>ecological metagenomes</taxon>
    </lineage>
</organism>
<reference evidence="1" key="1">
    <citation type="submission" date="2018-05" db="EMBL/GenBank/DDBJ databases">
        <authorList>
            <person name="Lanie J.A."/>
            <person name="Ng W.-L."/>
            <person name="Kazmierczak K.M."/>
            <person name="Andrzejewski T.M."/>
            <person name="Davidsen T.M."/>
            <person name="Wayne K.J."/>
            <person name="Tettelin H."/>
            <person name="Glass J.I."/>
            <person name="Rusch D."/>
            <person name="Podicherti R."/>
            <person name="Tsui H.-C.T."/>
            <person name="Winkler M.E."/>
        </authorList>
    </citation>
    <scope>NUCLEOTIDE SEQUENCE</scope>
</reference>
<dbReference type="AlphaFoldDB" id="A0A381YRX4"/>
<dbReference type="EMBL" id="UINC01018901">
    <property type="protein sequence ID" value="SVA79720.1"/>
    <property type="molecule type" value="Genomic_DNA"/>
</dbReference>
<name>A0A381YRX4_9ZZZZ</name>
<proteinExistence type="predicted"/>
<gene>
    <name evidence="1" type="ORF">METZ01_LOCUS132574</name>
</gene>